<reference evidence="1 2" key="1">
    <citation type="submission" date="2019-07" db="EMBL/GenBank/DDBJ databases">
        <title>Whole genome shotgun sequence of Reyranella soli NBRC 108950.</title>
        <authorList>
            <person name="Hosoyama A."/>
            <person name="Uohara A."/>
            <person name="Ohji S."/>
            <person name="Ichikawa N."/>
        </authorList>
    </citation>
    <scope>NUCLEOTIDE SEQUENCE [LARGE SCALE GENOMIC DNA]</scope>
    <source>
        <strain evidence="1 2">NBRC 108950</strain>
    </source>
</reference>
<evidence type="ECO:0000313" key="2">
    <source>
        <dbReference type="Proteomes" id="UP000321058"/>
    </source>
</evidence>
<protein>
    <submittedName>
        <fullName evidence="1">Uncharacterized protein</fullName>
    </submittedName>
</protein>
<organism evidence="1 2">
    <name type="scientific">Reyranella soli</name>
    <dbReference type="NCBI Taxonomy" id="1230389"/>
    <lineage>
        <taxon>Bacteria</taxon>
        <taxon>Pseudomonadati</taxon>
        <taxon>Pseudomonadota</taxon>
        <taxon>Alphaproteobacteria</taxon>
        <taxon>Hyphomicrobiales</taxon>
        <taxon>Reyranellaceae</taxon>
        <taxon>Reyranella</taxon>
    </lineage>
</organism>
<sequence length="101" mass="10384">MDDVLERPLLALMQHLALDRAAVADRALVEAAGHPCIGHDPARVHRVGEGGMARDPVVDGARCDLEVFGQLGIGGAKQAIVVGELTELTAEGGGASGGRHN</sequence>
<dbReference type="RefSeq" id="WP_147149022.1">
    <property type="nucleotide sequence ID" value="NZ_BKAJ01000033.1"/>
</dbReference>
<dbReference type="Proteomes" id="UP000321058">
    <property type="component" value="Unassembled WGS sequence"/>
</dbReference>
<dbReference type="AlphaFoldDB" id="A0A512N7K5"/>
<gene>
    <name evidence="1" type="ORF">RSO01_21360</name>
</gene>
<name>A0A512N7K5_9HYPH</name>
<evidence type="ECO:0000313" key="1">
    <source>
        <dbReference type="EMBL" id="GEP54970.1"/>
    </source>
</evidence>
<keyword evidence="2" id="KW-1185">Reference proteome</keyword>
<proteinExistence type="predicted"/>
<dbReference type="EMBL" id="BKAJ01000033">
    <property type="protein sequence ID" value="GEP54970.1"/>
    <property type="molecule type" value="Genomic_DNA"/>
</dbReference>
<accession>A0A512N7K5</accession>
<comment type="caution">
    <text evidence="1">The sequence shown here is derived from an EMBL/GenBank/DDBJ whole genome shotgun (WGS) entry which is preliminary data.</text>
</comment>